<feature type="binding site" evidence="15">
    <location>
        <position position="130"/>
    </location>
    <ligand>
        <name>substrate</name>
    </ligand>
</feature>
<feature type="binding site" evidence="15">
    <location>
        <position position="162"/>
    </location>
    <ligand>
        <name>a divalent metal cation</name>
        <dbReference type="ChEBI" id="CHEBI:60240"/>
    </ligand>
</feature>
<comment type="cofactor">
    <cofactor evidence="2">
        <name>Ca(2+)</name>
        <dbReference type="ChEBI" id="CHEBI:29108"/>
    </cofactor>
</comment>
<dbReference type="OrthoDB" id="423498at2759"/>
<dbReference type="InterPro" id="IPR011042">
    <property type="entry name" value="6-blade_b-propeller_TolB-like"/>
</dbReference>
<feature type="region of interest" description="Disordered" evidence="16">
    <location>
        <begin position="310"/>
        <end position="339"/>
    </location>
</feature>
<evidence type="ECO:0000256" key="15">
    <source>
        <dbReference type="PIRSR" id="PIRSR605511-2"/>
    </source>
</evidence>
<evidence type="ECO:0000256" key="1">
    <source>
        <dbReference type="ARBA" id="ARBA00001589"/>
    </source>
</evidence>
<evidence type="ECO:0000256" key="12">
    <source>
        <dbReference type="ARBA" id="ARBA00022837"/>
    </source>
</evidence>
<evidence type="ECO:0000313" key="19">
    <source>
        <dbReference type="EnsemblMetazoa" id="CPIJ007125-PA"/>
    </source>
</evidence>
<evidence type="ECO:0000256" key="8">
    <source>
        <dbReference type="ARBA" id="ARBA00016808"/>
    </source>
</evidence>
<evidence type="ECO:0000256" key="3">
    <source>
        <dbReference type="ARBA" id="ARBA00001936"/>
    </source>
</evidence>
<evidence type="ECO:0000256" key="2">
    <source>
        <dbReference type="ARBA" id="ARBA00001913"/>
    </source>
</evidence>
<keyword evidence="9" id="KW-0963">Cytoplasm</keyword>
<dbReference type="Pfam" id="PF08450">
    <property type="entry name" value="SGL"/>
    <property type="match status" value="1"/>
</dbReference>
<dbReference type="VEuPathDB" id="VectorBase:CQUJHB011998"/>
<evidence type="ECO:0000256" key="11">
    <source>
        <dbReference type="ARBA" id="ARBA00022801"/>
    </source>
</evidence>
<evidence type="ECO:0000256" key="4">
    <source>
        <dbReference type="ARBA" id="ARBA00001946"/>
    </source>
</evidence>
<dbReference type="VEuPathDB" id="VectorBase:CPIJ007125"/>
<evidence type="ECO:0000256" key="13">
    <source>
        <dbReference type="ARBA" id="ARBA00032464"/>
    </source>
</evidence>
<reference evidence="19" key="2">
    <citation type="submission" date="2021-02" db="UniProtKB">
        <authorList>
            <consortium name="EnsemblMetazoa"/>
        </authorList>
    </citation>
    <scope>IDENTIFICATION</scope>
    <source>
        <strain evidence="19">JHB</strain>
    </source>
</reference>
<evidence type="ECO:0000313" key="20">
    <source>
        <dbReference type="Proteomes" id="UP000002320"/>
    </source>
</evidence>
<evidence type="ECO:0000256" key="14">
    <source>
        <dbReference type="PIRSR" id="PIRSR605511-1"/>
    </source>
</evidence>
<dbReference type="SUPFAM" id="SSF63829">
    <property type="entry name" value="Calcium-dependent phosphotriesterase"/>
    <property type="match status" value="1"/>
</dbReference>
<evidence type="ECO:0000259" key="17">
    <source>
        <dbReference type="Pfam" id="PF08450"/>
    </source>
</evidence>
<dbReference type="FunFam" id="2.120.10.30:FF:000027">
    <property type="entry name" value="Regucalcin homologue"/>
    <property type="match status" value="1"/>
</dbReference>
<evidence type="ECO:0000256" key="5">
    <source>
        <dbReference type="ARBA" id="ARBA00004496"/>
    </source>
</evidence>
<comment type="subcellular location">
    <subcellularLocation>
        <location evidence="5">Cytoplasm</location>
    </subcellularLocation>
</comment>
<evidence type="ECO:0000256" key="9">
    <source>
        <dbReference type="ARBA" id="ARBA00022490"/>
    </source>
</evidence>
<dbReference type="Gene3D" id="2.120.10.30">
    <property type="entry name" value="TolB, C-terminal domain"/>
    <property type="match status" value="1"/>
</dbReference>
<comment type="cofactor">
    <cofactor evidence="3">
        <name>Mn(2+)</name>
        <dbReference type="ChEBI" id="CHEBI:29035"/>
    </cofactor>
</comment>
<keyword evidence="11" id="KW-0378">Hydrolase</keyword>
<dbReference type="Proteomes" id="UP000002320">
    <property type="component" value="Unassembled WGS sequence"/>
</dbReference>
<feature type="compositionally biased region" description="Polar residues" evidence="16">
    <location>
        <begin position="321"/>
        <end position="339"/>
    </location>
</feature>
<dbReference type="PANTHER" id="PTHR10907">
    <property type="entry name" value="REGUCALCIN"/>
    <property type="match status" value="1"/>
</dbReference>
<accession>B0WID4</accession>
<dbReference type="KEGG" id="cqu:CpipJ_CPIJ007125"/>
<dbReference type="InterPro" id="IPR005511">
    <property type="entry name" value="SMP-30"/>
</dbReference>
<dbReference type="GO" id="GO:0005737">
    <property type="term" value="C:cytoplasm"/>
    <property type="evidence" value="ECO:0007669"/>
    <property type="project" value="UniProtKB-SubCell"/>
</dbReference>
<dbReference type="HOGENOM" id="CLU_036110_3_2_1"/>
<feature type="binding site" evidence="15">
    <location>
        <position position="215"/>
    </location>
    <ligand>
        <name>a divalent metal cation</name>
        <dbReference type="ChEBI" id="CHEBI:60240"/>
    </ligand>
</feature>
<comment type="cofactor">
    <cofactor evidence="4">
        <name>Mg(2+)</name>
        <dbReference type="ChEBI" id="CHEBI:18420"/>
    </cofactor>
</comment>
<feature type="domain" description="SMP-30/Gluconolactonase/LRE-like region" evidence="17">
    <location>
        <begin position="16"/>
        <end position="274"/>
    </location>
</feature>
<dbReference type="STRING" id="7176.B0WID4"/>
<dbReference type="InterPro" id="IPR013658">
    <property type="entry name" value="SGL"/>
</dbReference>
<dbReference type="EnsemblMetazoa" id="CPIJ007125-RA">
    <property type="protein sequence ID" value="CPIJ007125-PA"/>
    <property type="gene ID" value="CPIJ007125"/>
</dbReference>
<keyword evidence="15" id="KW-0862">Zinc</keyword>
<evidence type="ECO:0000256" key="16">
    <source>
        <dbReference type="SAM" id="MobiDB-lite"/>
    </source>
</evidence>
<dbReference type="PANTHER" id="PTHR10907:SF66">
    <property type="entry name" value="MIP34848P1-RELATED"/>
    <property type="match status" value="1"/>
</dbReference>
<evidence type="ECO:0000313" key="18">
    <source>
        <dbReference type="EMBL" id="EDS28379.1"/>
    </source>
</evidence>
<dbReference type="GO" id="GO:0005509">
    <property type="term" value="F:calcium ion binding"/>
    <property type="evidence" value="ECO:0007669"/>
    <property type="project" value="TreeGrafter"/>
</dbReference>
<feature type="binding site" evidence="15">
    <location>
        <position position="112"/>
    </location>
    <ligand>
        <name>substrate</name>
    </ligand>
</feature>
<feature type="binding site" evidence="15">
    <location>
        <position position="18"/>
    </location>
    <ligand>
        <name>a divalent metal cation</name>
        <dbReference type="ChEBI" id="CHEBI:60240"/>
    </ligand>
</feature>
<comment type="similarity">
    <text evidence="6">Belongs to the SMP-30/CGR1 family.</text>
</comment>
<dbReference type="InParanoid" id="B0WID4"/>
<feature type="binding site" evidence="15">
    <location>
        <position position="110"/>
    </location>
    <ligand>
        <name>substrate</name>
    </ligand>
</feature>
<dbReference type="PRINTS" id="PR01790">
    <property type="entry name" value="SMP30FAMILY"/>
</dbReference>
<dbReference type="eggNOG" id="KOG4499">
    <property type="taxonomic scope" value="Eukaryota"/>
</dbReference>
<evidence type="ECO:0000256" key="7">
    <source>
        <dbReference type="ARBA" id="ARBA00013227"/>
    </source>
</evidence>
<dbReference type="OMA" id="EADHRFN"/>
<dbReference type="GO" id="GO:0004341">
    <property type="term" value="F:gluconolactonase activity"/>
    <property type="evidence" value="ECO:0007669"/>
    <property type="project" value="UniProtKB-EC"/>
</dbReference>
<comment type="cofactor">
    <cofactor evidence="15">
        <name>Zn(2+)</name>
        <dbReference type="ChEBI" id="CHEBI:29105"/>
    </cofactor>
    <text evidence="15">Binds 1 divalent metal cation per subunit.</text>
</comment>
<evidence type="ECO:0000256" key="6">
    <source>
        <dbReference type="ARBA" id="ARBA00008853"/>
    </source>
</evidence>
<reference evidence="18" key="1">
    <citation type="submission" date="2007-03" db="EMBL/GenBank/DDBJ databases">
        <title>Annotation of Culex pipiens quinquefasciatus.</title>
        <authorList>
            <consortium name="The Broad Institute Genome Sequencing Platform"/>
            <person name="Atkinson P.W."/>
            <person name="Hemingway J."/>
            <person name="Christensen B.M."/>
            <person name="Higgs S."/>
            <person name="Kodira C."/>
            <person name="Hannick L."/>
            <person name="Megy K."/>
            <person name="O'Leary S."/>
            <person name="Pearson M."/>
            <person name="Haas B.J."/>
            <person name="Mauceli E."/>
            <person name="Wortman J.R."/>
            <person name="Lee N.H."/>
            <person name="Guigo R."/>
            <person name="Stanke M."/>
            <person name="Alvarado L."/>
            <person name="Amedeo P."/>
            <person name="Antoine C.H."/>
            <person name="Arensburger P."/>
            <person name="Bidwell S.L."/>
            <person name="Crawford M."/>
            <person name="Camaro F."/>
            <person name="Devon K."/>
            <person name="Engels R."/>
            <person name="Hammond M."/>
            <person name="Howarth C."/>
            <person name="Koehrsen M."/>
            <person name="Lawson D."/>
            <person name="Montgomery P."/>
            <person name="Nene V."/>
            <person name="Nusbaum C."/>
            <person name="Puiu D."/>
            <person name="Romero-Severson J."/>
            <person name="Severson D.W."/>
            <person name="Shumway M."/>
            <person name="Sisk P."/>
            <person name="Stolte C."/>
            <person name="Zeng Q."/>
            <person name="Eisenstadt E."/>
            <person name="Fraser-Liggett C."/>
            <person name="Strausberg R."/>
            <person name="Galagan J."/>
            <person name="Birren B."/>
            <person name="Collins F.H."/>
        </authorList>
    </citation>
    <scope>NUCLEOTIDE SEQUENCE [LARGE SCALE GENOMIC DNA]</scope>
    <source>
        <strain evidence="18">JHB</strain>
    </source>
</reference>
<gene>
    <name evidence="19" type="primary">6038728</name>
    <name evidence="18" type="ORF">CpipJ_CPIJ007125</name>
</gene>
<proteinExistence type="inferred from homology"/>
<dbReference type="EC" id="3.1.1.17" evidence="7"/>
<keyword evidence="20" id="KW-1185">Reference proteome</keyword>
<feature type="active site" description="Proton donor/acceptor" evidence="14">
    <location>
        <position position="215"/>
    </location>
</feature>
<keyword evidence="10 15" id="KW-0479">Metal-binding</keyword>
<keyword evidence="12" id="KW-0106">Calcium</keyword>
<dbReference type="AlphaFoldDB" id="B0WID4"/>
<organism>
    <name type="scientific">Culex quinquefasciatus</name>
    <name type="common">Southern house mosquito</name>
    <name type="synonym">Culex pungens</name>
    <dbReference type="NCBI Taxonomy" id="7176"/>
    <lineage>
        <taxon>Eukaryota</taxon>
        <taxon>Metazoa</taxon>
        <taxon>Ecdysozoa</taxon>
        <taxon>Arthropoda</taxon>
        <taxon>Hexapoda</taxon>
        <taxon>Insecta</taxon>
        <taxon>Pterygota</taxon>
        <taxon>Neoptera</taxon>
        <taxon>Endopterygota</taxon>
        <taxon>Diptera</taxon>
        <taxon>Nematocera</taxon>
        <taxon>Culicoidea</taxon>
        <taxon>Culicidae</taxon>
        <taxon>Culicinae</taxon>
        <taxon>Culicini</taxon>
        <taxon>Culex</taxon>
        <taxon>Culex</taxon>
    </lineage>
</organism>
<comment type="catalytic activity">
    <reaction evidence="1">
        <text>D-glucono-1,5-lactone + H2O = D-gluconate + H(+)</text>
        <dbReference type="Rhea" id="RHEA:10440"/>
        <dbReference type="ChEBI" id="CHEBI:15377"/>
        <dbReference type="ChEBI" id="CHEBI:15378"/>
        <dbReference type="ChEBI" id="CHEBI:16217"/>
        <dbReference type="ChEBI" id="CHEBI:18391"/>
        <dbReference type="EC" id="3.1.1.17"/>
    </reaction>
</comment>
<name>B0WID4_CULQU</name>
<dbReference type="EMBL" id="DS231946">
    <property type="protein sequence ID" value="EDS28379.1"/>
    <property type="molecule type" value="Genomic_DNA"/>
</dbReference>
<dbReference type="GO" id="GO:0019853">
    <property type="term" value="P:L-ascorbic acid biosynthetic process"/>
    <property type="evidence" value="ECO:0007669"/>
    <property type="project" value="TreeGrafter"/>
</dbReference>
<protein>
    <recommendedName>
        <fullName evidence="8">Regucalcin</fullName>
        <ecNumber evidence="7">3.1.1.17</ecNumber>
    </recommendedName>
    <alternativeName>
        <fullName evidence="13">Gluconolactonase</fullName>
    </alternativeName>
</protein>
<sequence length="339" mass="37491">MSSYKVQEIPGGQLELGEAPHWDAARQSLYYVSLTEATIHRLDHKQNKVYSASVDGCSSTSFIVPVKGRSSEFVVGDGTRLVLISWDGLSAKVHIVKVIADLAGQESGNRWNDGKVDSRGRLYAGTMTTDENCFEICTGSFYRFEADKMSFVKQFGDVFISNGLAWNDKTKKFYYVDSAAYEVRVFDVDKDGNVSNGQVLFDFKDNGKKPVPFPDGMTIDEKGNLYVAVFHGSKVLKINPKGKVEQEILIPAKQVTSVAFGGPNLDELYVTTARKQVIDPQLAPAGATFKVCYCQHTTLITSRQHFVRPFNSSRGRGDGSKTCSSCPVWQNNNDQTTTN</sequence>
<evidence type="ECO:0000256" key="10">
    <source>
        <dbReference type="ARBA" id="ARBA00022723"/>
    </source>
</evidence>